<dbReference type="Gramene" id="Kaladp0067s0266.1.v1.1">
    <property type="protein sequence ID" value="Kaladp0067s0266.1.v1.1.CDS.1"/>
    <property type="gene ID" value="Kaladp0067s0266.v1.1"/>
</dbReference>
<dbReference type="InterPro" id="IPR016181">
    <property type="entry name" value="Acyl_CoA_acyltransferase"/>
</dbReference>
<organism evidence="2 3">
    <name type="scientific">Kalanchoe fedtschenkoi</name>
    <name type="common">Lavender scallops</name>
    <name type="synonym">South American air plant</name>
    <dbReference type="NCBI Taxonomy" id="63787"/>
    <lineage>
        <taxon>Eukaryota</taxon>
        <taxon>Viridiplantae</taxon>
        <taxon>Streptophyta</taxon>
        <taxon>Embryophyta</taxon>
        <taxon>Tracheophyta</taxon>
        <taxon>Spermatophyta</taxon>
        <taxon>Magnoliopsida</taxon>
        <taxon>eudicotyledons</taxon>
        <taxon>Gunneridae</taxon>
        <taxon>Pentapetalae</taxon>
        <taxon>Saxifragales</taxon>
        <taxon>Crassulaceae</taxon>
        <taxon>Kalanchoe</taxon>
    </lineage>
</organism>
<proteinExistence type="predicted"/>
<evidence type="ECO:0000313" key="3">
    <source>
        <dbReference type="Proteomes" id="UP000594263"/>
    </source>
</evidence>
<dbReference type="EnsemblPlants" id="Kaladp0067s0266.1.v1.1">
    <property type="protein sequence ID" value="Kaladp0067s0266.1.v1.1.CDS.1"/>
    <property type="gene ID" value="Kaladp0067s0266.v1.1"/>
</dbReference>
<dbReference type="Pfam" id="PF13302">
    <property type="entry name" value="Acetyltransf_3"/>
    <property type="match status" value="1"/>
</dbReference>
<dbReference type="GO" id="GO:0016747">
    <property type="term" value="F:acyltransferase activity, transferring groups other than amino-acyl groups"/>
    <property type="evidence" value="ECO:0007669"/>
    <property type="project" value="InterPro"/>
</dbReference>
<dbReference type="AlphaFoldDB" id="A0A7N0UI82"/>
<dbReference type="PANTHER" id="PTHR46067">
    <property type="entry name" value="ACYL-COA N-ACYLTRANSFERASES (NAT) SUPERFAMILY PROTEIN"/>
    <property type="match status" value="1"/>
</dbReference>
<accession>A0A7N0UI82</accession>
<keyword evidence="3" id="KW-1185">Reference proteome</keyword>
<dbReference type="SUPFAM" id="SSF55729">
    <property type="entry name" value="Acyl-CoA N-acyltransferases (Nat)"/>
    <property type="match status" value="1"/>
</dbReference>
<feature type="domain" description="N-acetyltransferase" evidence="1">
    <location>
        <begin position="3"/>
        <end position="156"/>
    </location>
</feature>
<dbReference type="Proteomes" id="UP000594263">
    <property type="component" value="Unplaced"/>
</dbReference>
<dbReference type="InterPro" id="IPR000182">
    <property type="entry name" value="GNAT_dom"/>
</dbReference>
<name>A0A7N0UI82_KALFE</name>
<protein>
    <recommendedName>
        <fullName evidence="1">N-acetyltransferase domain-containing protein</fullName>
    </recommendedName>
</protein>
<reference evidence="2" key="1">
    <citation type="submission" date="2021-01" db="UniProtKB">
        <authorList>
            <consortium name="EnsemblPlants"/>
        </authorList>
    </citation>
    <scope>IDENTIFICATION</scope>
</reference>
<sequence length="173" mass="19571">MSITLRPFELRDVDDFMVWAGDEKVTKYCRWDTFTSREDAVEFLRQIITSNAWYRAICLHGRSVGSIYVAPQGTGKDARRAELGYALSADHWGKGVATEAVKMVVSNVFQEVKGLDRVEGLVYADNKASQRVLEKAGFHKEGVLRKYFYVKGQSRDIVVYSVVNNMSAEDAVF</sequence>
<dbReference type="Gene3D" id="3.40.630.30">
    <property type="match status" value="1"/>
</dbReference>
<evidence type="ECO:0000259" key="1">
    <source>
        <dbReference type="PROSITE" id="PS51186"/>
    </source>
</evidence>
<evidence type="ECO:0000313" key="2">
    <source>
        <dbReference type="EnsemblPlants" id="Kaladp0067s0266.1.v1.1.CDS.1"/>
    </source>
</evidence>
<dbReference type="PANTHER" id="PTHR46067:SF22">
    <property type="entry name" value="N-ACETYLTRANSFERASE DOMAIN-CONTAINING PROTEIN"/>
    <property type="match status" value="1"/>
</dbReference>
<dbReference type="OMA" id="WDSANNR"/>
<dbReference type="PROSITE" id="PS51186">
    <property type="entry name" value="GNAT"/>
    <property type="match status" value="1"/>
</dbReference>